<organism evidence="6 7">
    <name type="scientific">Hymenobacter humi</name>
    <dbReference type="NCBI Taxonomy" id="1411620"/>
    <lineage>
        <taxon>Bacteria</taxon>
        <taxon>Pseudomonadati</taxon>
        <taxon>Bacteroidota</taxon>
        <taxon>Cytophagia</taxon>
        <taxon>Cytophagales</taxon>
        <taxon>Hymenobacteraceae</taxon>
        <taxon>Hymenobacter</taxon>
    </lineage>
</organism>
<feature type="compositionally biased region" description="Acidic residues" evidence="1">
    <location>
        <begin position="284"/>
        <end position="304"/>
    </location>
</feature>
<keyword evidence="7" id="KW-1185">Reference proteome</keyword>
<feature type="domain" description="Putative auto-transporter adhesin head GIN" evidence="3">
    <location>
        <begin position="340"/>
        <end position="526"/>
    </location>
</feature>
<feature type="domain" description="PspC-related ToastRack" evidence="5">
    <location>
        <begin position="150"/>
        <end position="277"/>
    </location>
</feature>
<sequence>MGSAIRIVAGVLLTVTGFSLLLTAAVYLGVALGLVPNSENIVFGDAPAHVFLNGIPSWGLLAGFFAFALPALGMLLGGLNLLFRRSFLPRTAGLSLLGLWLLSIVGVTMAAVQQSRQFQYDAEVEQLERYPAISTPVVRLDARRVDREWEQHVNVTLASADSGRAVEVLRTLGAKGPSEDEARRNALTSIDYTVRTSGDSALVFDDHFSFLPGAKFRNQELNLTLRLPRDRSFRLSRRFAENMLDDDNFVNNRRPNEPEQYQYRLRGNKLECIGCTEKELGTTDNEEDSNVNIDIDTDNTDGDSDASNSGTTLNYGGAPAFDTDFESYGSGRRNFDESGFSRVTVVGGYRVVLRKGDTFKVEAGGDEDILDKLRVERDGSTLTIRPRNSSFFGRNWNRREEKVLIHIDMPSVEKVELAGSVQADLSGFDRQDRLEVEQAGASHLRLNGDYGTLKIEQAGACRTTATGRADALDLDAAGACELAAANLQTRIATVDVAGVCKARLHVTQSIKGDAVGASEIAYSGNPNSAKIDATGPSSVKRL</sequence>
<keyword evidence="2" id="KW-0472">Membrane</keyword>
<evidence type="ECO:0000256" key="1">
    <source>
        <dbReference type="SAM" id="MobiDB-lite"/>
    </source>
</evidence>
<feature type="domain" description="PspC-related transmembrane region" evidence="4">
    <location>
        <begin position="3"/>
        <end position="118"/>
    </location>
</feature>
<feature type="transmembrane region" description="Helical" evidence="2">
    <location>
        <begin position="7"/>
        <end position="35"/>
    </location>
</feature>
<accession>A0ABW2U9J0</accession>
<protein>
    <submittedName>
        <fullName evidence="6">Head GIN domain-containing protein</fullName>
    </submittedName>
</protein>
<comment type="caution">
    <text evidence="6">The sequence shown here is derived from an EMBL/GenBank/DDBJ whole genome shotgun (WGS) entry which is preliminary data.</text>
</comment>
<evidence type="ECO:0000259" key="5">
    <source>
        <dbReference type="Pfam" id="PF22744"/>
    </source>
</evidence>
<feature type="region of interest" description="Disordered" evidence="1">
    <location>
        <begin position="283"/>
        <end position="315"/>
    </location>
</feature>
<dbReference type="InterPro" id="IPR054319">
    <property type="entry name" value="PspC-rel_ToastRack"/>
</dbReference>
<evidence type="ECO:0000259" key="3">
    <source>
        <dbReference type="Pfam" id="PF10988"/>
    </source>
</evidence>
<dbReference type="Proteomes" id="UP001596513">
    <property type="component" value="Unassembled WGS sequence"/>
</dbReference>
<dbReference type="EMBL" id="JBHTEK010000001">
    <property type="protein sequence ID" value="MFC7669477.1"/>
    <property type="molecule type" value="Genomic_DNA"/>
</dbReference>
<keyword evidence="2" id="KW-0812">Transmembrane</keyword>
<dbReference type="Pfam" id="PF10988">
    <property type="entry name" value="DUF2807"/>
    <property type="match status" value="1"/>
</dbReference>
<proteinExistence type="predicted"/>
<evidence type="ECO:0000256" key="2">
    <source>
        <dbReference type="SAM" id="Phobius"/>
    </source>
</evidence>
<dbReference type="Gene3D" id="2.160.20.120">
    <property type="match status" value="1"/>
</dbReference>
<name>A0ABW2U9J0_9BACT</name>
<keyword evidence="2" id="KW-1133">Transmembrane helix</keyword>
<feature type="transmembrane region" description="Helical" evidence="2">
    <location>
        <begin position="94"/>
        <end position="112"/>
    </location>
</feature>
<evidence type="ECO:0000313" key="6">
    <source>
        <dbReference type="EMBL" id="MFC7669477.1"/>
    </source>
</evidence>
<dbReference type="InterPro" id="IPR054321">
    <property type="entry name" value="PspC-rel_TM"/>
</dbReference>
<evidence type="ECO:0000313" key="7">
    <source>
        <dbReference type="Proteomes" id="UP001596513"/>
    </source>
</evidence>
<dbReference type="InterPro" id="IPR021255">
    <property type="entry name" value="DUF2807"/>
</dbReference>
<dbReference type="Pfam" id="PF22571">
    <property type="entry name" value="LiaI-LiaF-TM_PspC"/>
    <property type="match status" value="1"/>
</dbReference>
<evidence type="ECO:0000259" key="4">
    <source>
        <dbReference type="Pfam" id="PF22571"/>
    </source>
</evidence>
<gene>
    <name evidence="6" type="ORF">ACFQT0_20510</name>
</gene>
<dbReference type="Pfam" id="PF22744">
    <property type="entry name" value="Toast-rack_PspC-Cterm"/>
    <property type="match status" value="1"/>
</dbReference>
<dbReference type="RefSeq" id="WP_380204978.1">
    <property type="nucleotide sequence ID" value="NZ_JBHTEK010000001.1"/>
</dbReference>
<reference evidence="7" key="1">
    <citation type="journal article" date="2019" name="Int. J. Syst. Evol. Microbiol.">
        <title>The Global Catalogue of Microorganisms (GCM) 10K type strain sequencing project: providing services to taxonomists for standard genome sequencing and annotation.</title>
        <authorList>
            <consortium name="The Broad Institute Genomics Platform"/>
            <consortium name="The Broad Institute Genome Sequencing Center for Infectious Disease"/>
            <person name="Wu L."/>
            <person name="Ma J."/>
        </authorList>
    </citation>
    <scope>NUCLEOTIDE SEQUENCE [LARGE SCALE GENOMIC DNA]</scope>
    <source>
        <strain evidence="7">JCM 19635</strain>
    </source>
</reference>
<feature type="transmembrane region" description="Helical" evidence="2">
    <location>
        <begin position="55"/>
        <end position="82"/>
    </location>
</feature>